<name>A0AAD6CEL9_9EURO</name>
<dbReference type="GeneID" id="81596026"/>
<dbReference type="PANTHER" id="PTHR12461">
    <property type="entry name" value="HYPOXIA-INDUCIBLE FACTOR 1 ALPHA INHIBITOR-RELATED"/>
    <property type="match status" value="1"/>
</dbReference>
<comment type="caution">
    <text evidence="2">The sequence shown here is derived from an EMBL/GenBank/DDBJ whole genome shotgun (WGS) entry which is preliminary data.</text>
</comment>
<evidence type="ECO:0000259" key="1">
    <source>
        <dbReference type="PROSITE" id="PS51184"/>
    </source>
</evidence>
<reference evidence="2" key="2">
    <citation type="journal article" date="2023" name="IMA Fungus">
        <title>Comparative genomic study of the Penicillium genus elucidates a diverse pangenome and 15 lateral gene transfer events.</title>
        <authorList>
            <person name="Petersen C."/>
            <person name="Sorensen T."/>
            <person name="Nielsen M.R."/>
            <person name="Sondergaard T.E."/>
            <person name="Sorensen J.L."/>
            <person name="Fitzpatrick D.A."/>
            <person name="Frisvad J.C."/>
            <person name="Nielsen K.L."/>
        </authorList>
    </citation>
    <scope>NUCLEOTIDE SEQUENCE</scope>
    <source>
        <strain evidence="2">IBT 16125</strain>
    </source>
</reference>
<dbReference type="Gene3D" id="2.60.120.650">
    <property type="entry name" value="Cupin"/>
    <property type="match status" value="1"/>
</dbReference>
<dbReference type="PANTHER" id="PTHR12461:SF105">
    <property type="entry name" value="HYPOXIA-INDUCIBLE FACTOR 1-ALPHA INHIBITOR"/>
    <property type="match status" value="1"/>
</dbReference>
<dbReference type="EMBL" id="JAPVEA010000002">
    <property type="protein sequence ID" value="KAJ5460848.1"/>
    <property type="molecule type" value="Genomic_DNA"/>
</dbReference>
<reference evidence="2" key="1">
    <citation type="submission" date="2022-12" db="EMBL/GenBank/DDBJ databases">
        <authorList>
            <person name="Petersen C."/>
        </authorList>
    </citation>
    <scope>NUCLEOTIDE SEQUENCE</scope>
    <source>
        <strain evidence="2">IBT 16125</strain>
    </source>
</reference>
<dbReference type="PROSITE" id="PS51184">
    <property type="entry name" value="JMJC"/>
    <property type="match status" value="1"/>
</dbReference>
<dbReference type="SUPFAM" id="SSF51197">
    <property type="entry name" value="Clavaminate synthase-like"/>
    <property type="match status" value="1"/>
</dbReference>
<keyword evidence="3" id="KW-1185">Reference proteome</keyword>
<evidence type="ECO:0000313" key="3">
    <source>
        <dbReference type="Proteomes" id="UP001213681"/>
    </source>
</evidence>
<dbReference type="InterPro" id="IPR041667">
    <property type="entry name" value="Cupin_8"/>
</dbReference>
<accession>A0AAD6CEL9</accession>
<dbReference type="Proteomes" id="UP001213681">
    <property type="component" value="Unassembled WGS sequence"/>
</dbReference>
<sequence length="339" mass="38040">MKRQPWIHANWVLRRFACPSRPDFIQPAQGSRTFTVSSTRPYRTLDALHKVDVDTFREQYFAREQPVILPRPEFSDLPAVKNWFESTNPRSTSTSLLKTRLNLEYLQNHAADAFVPLELTELAKSCPSANGKDSLSRQAGTTDVVSFRQFHAPLTLFLEWMRSAETSPQSTRLYLAQCQLLDLPQVLRDDFPTPEIVAKAGKGDIYDTNLWIGHPPTYTPLHRDPNPNLFVQLAGRKVVRLLAPSEGQALFSSIRRQLGKSGGKDAAAMRGEEMMQGQERALLDERVWGESASAGSEGSSSGYEAHLEAGDGLFIPKGWWHSIKGVGEGVTASVNWWFR</sequence>
<dbReference type="RefSeq" id="XP_056769890.1">
    <property type="nucleotide sequence ID" value="XM_056905783.1"/>
</dbReference>
<feature type="domain" description="JmjC" evidence="1">
    <location>
        <begin position="164"/>
        <end position="339"/>
    </location>
</feature>
<dbReference type="InterPro" id="IPR003347">
    <property type="entry name" value="JmjC_dom"/>
</dbReference>
<dbReference type="AlphaFoldDB" id="A0AAD6CEL9"/>
<gene>
    <name evidence="2" type="ORF">N7458_002400</name>
</gene>
<organism evidence="2 3">
    <name type="scientific">Penicillium daleae</name>
    <dbReference type="NCBI Taxonomy" id="63821"/>
    <lineage>
        <taxon>Eukaryota</taxon>
        <taxon>Fungi</taxon>
        <taxon>Dikarya</taxon>
        <taxon>Ascomycota</taxon>
        <taxon>Pezizomycotina</taxon>
        <taxon>Eurotiomycetes</taxon>
        <taxon>Eurotiomycetidae</taxon>
        <taxon>Eurotiales</taxon>
        <taxon>Aspergillaceae</taxon>
        <taxon>Penicillium</taxon>
    </lineage>
</organism>
<evidence type="ECO:0000313" key="2">
    <source>
        <dbReference type="EMBL" id="KAJ5460848.1"/>
    </source>
</evidence>
<protein>
    <recommendedName>
        <fullName evidence="1">JmjC domain-containing protein</fullName>
    </recommendedName>
</protein>
<proteinExistence type="predicted"/>
<dbReference type="Pfam" id="PF13621">
    <property type="entry name" value="Cupin_8"/>
    <property type="match status" value="1"/>
</dbReference>